<dbReference type="Gene3D" id="3.40.50.300">
    <property type="entry name" value="P-loop containing nucleotide triphosphate hydrolases"/>
    <property type="match status" value="1"/>
</dbReference>
<reference evidence="4 5" key="1">
    <citation type="journal article" date="2024" name="Plant J.">
        <title>Genome sequences and population genomics reveal climatic adaptation and genomic divergence between two closely related sweetgum species.</title>
        <authorList>
            <person name="Xu W.Q."/>
            <person name="Ren C.Q."/>
            <person name="Zhang X.Y."/>
            <person name="Comes H.P."/>
            <person name="Liu X.H."/>
            <person name="Li Y.G."/>
            <person name="Kettle C.J."/>
            <person name="Jalonen R."/>
            <person name="Gaisberger H."/>
            <person name="Ma Y.Z."/>
            <person name="Qiu Y.X."/>
        </authorList>
    </citation>
    <scope>NUCLEOTIDE SEQUENCE [LARGE SCALE GENOMIC DNA]</scope>
    <source>
        <strain evidence="4">Hangzhou</strain>
    </source>
</reference>
<comment type="caution">
    <text evidence="4">The sequence shown here is derived from an EMBL/GenBank/DDBJ whole genome shotgun (WGS) entry which is preliminary data.</text>
</comment>
<dbReference type="GO" id="GO:0006952">
    <property type="term" value="P:defense response"/>
    <property type="evidence" value="ECO:0007669"/>
    <property type="project" value="UniProtKB-KW"/>
</dbReference>
<dbReference type="PRINTS" id="PR00364">
    <property type="entry name" value="DISEASERSIST"/>
</dbReference>
<dbReference type="InterPro" id="IPR002182">
    <property type="entry name" value="NB-ARC"/>
</dbReference>
<evidence type="ECO:0000256" key="1">
    <source>
        <dbReference type="ARBA" id="ARBA00022821"/>
    </source>
</evidence>
<dbReference type="SUPFAM" id="SSF52540">
    <property type="entry name" value="P-loop containing nucleoside triphosphate hydrolases"/>
    <property type="match status" value="1"/>
</dbReference>
<evidence type="ECO:0000313" key="5">
    <source>
        <dbReference type="Proteomes" id="UP001415857"/>
    </source>
</evidence>
<dbReference type="InterPro" id="IPR027417">
    <property type="entry name" value="P-loop_NTPase"/>
</dbReference>
<gene>
    <name evidence="4" type="ORF">L1049_001813</name>
</gene>
<evidence type="ECO:0000256" key="2">
    <source>
        <dbReference type="ARBA" id="ARBA00022840"/>
    </source>
</evidence>
<dbReference type="GO" id="GO:0043531">
    <property type="term" value="F:ADP binding"/>
    <property type="evidence" value="ECO:0007669"/>
    <property type="project" value="InterPro"/>
</dbReference>
<dbReference type="FunFam" id="3.40.50.300:FF:001091">
    <property type="entry name" value="Probable disease resistance protein At1g61300"/>
    <property type="match status" value="1"/>
</dbReference>
<evidence type="ECO:0000259" key="3">
    <source>
        <dbReference type="Pfam" id="PF00931"/>
    </source>
</evidence>
<dbReference type="GO" id="GO:0005524">
    <property type="term" value="F:ATP binding"/>
    <property type="evidence" value="ECO:0007669"/>
    <property type="project" value="UniProtKB-KW"/>
</dbReference>
<proteinExistence type="predicted"/>
<keyword evidence="5" id="KW-1185">Reference proteome</keyword>
<dbReference type="InterPro" id="IPR042197">
    <property type="entry name" value="Apaf_helical"/>
</dbReference>
<dbReference type="AlphaFoldDB" id="A0AAP0N5S7"/>
<dbReference type="EMBL" id="JBBPBK010000195">
    <property type="protein sequence ID" value="KAK9266291.1"/>
    <property type="molecule type" value="Genomic_DNA"/>
</dbReference>
<evidence type="ECO:0000313" key="4">
    <source>
        <dbReference type="EMBL" id="KAK9266291.1"/>
    </source>
</evidence>
<accession>A0AAP0N5S7</accession>
<organism evidence="4 5">
    <name type="scientific">Liquidambar formosana</name>
    <name type="common">Formosan gum</name>
    <dbReference type="NCBI Taxonomy" id="63359"/>
    <lineage>
        <taxon>Eukaryota</taxon>
        <taxon>Viridiplantae</taxon>
        <taxon>Streptophyta</taxon>
        <taxon>Embryophyta</taxon>
        <taxon>Tracheophyta</taxon>
        <taxon>Spermatophyta</taxon>
        <taxon>Magnoliopsida</taxon>
        <taxon>eudicotyledons</taxon>
        <taxon>Gunneridae</taxon>
        <taxon>Pentapetalae</taxon>
        <taxon>Saxifragales</taxon>
        <taxon>Altingiaceae</taxon>
        <taxon>Liquidambar</taxon>
    </lineage>
</organism>
<keyword evidence="2" id="KW-0067">ATP-binding</keyword>
<protein>
    <recommendedName>
        <fullName evidence="3">NB-ARC domain-containing protein</fullName>
    </recommendedName>
</protein>
<name>A0AAP0N5S7_LIQFO</name>
<feature type="domain" description="NB-ARC" evidence="3">
    <location>
        <begin position="419"/>
        <end position="587"/>
    </location>
</feature>
<keyword evidence="2" id="KW-0547">Nucleotide-binding</keyword>
<sequence length="674" mass="74000">MGITFSTSISDLLTNCLGFLAKPTQYICELEGNLDALQIALEKVSTLKNDVMGKVNIVERQQTKQLEEIQQWLIQVEAMETLVNELINDGAREIEKRCLNGCCPRDCSGCSLKNCTSIYKLGKDVAKKIDDVDTLYEQGHRFRVMANRLTSIPVEERPNEPTVVLEEGRLSEVVAGGQLSIPVDDMPSESTVVLEQGSVLEVVVNGLTSPPADERLSEPTVALEQGGIFEVVANGLTSIATIERPSELTVGLEEVVAVAGRLTSTIADERPSESTAVFEQGSLFEVVVNGLTSPPVDERPTAVLEQGRIFEVVGNGLTSIATIDRPRPSELTVDLEEVSAGRLTSTAADERPSEPIAVLEEGRLSEAVAGRPSSTPVDEMPSEPIMGLEQGRLFEVVSSGLTSPEADERPSEATVGLESSFAEVWSHIIDEQVGIIGLYGMSGIGKTIVLTKIRNKLCDPNHGFNGVIWVEMSKNGDPIVKDAVQDDIGKKIGFDGDIWKNKSREEKAIEIFNVLSKNKFVLFLDDIRERLKLSKLGIPPPNNQNNSKIIFTTKYEDMCNRMKAHKKVEVKCLSLDEAWVLYDKMVPKEILSAHPETHKLAKIVAAESIGLPLALKHVGQAMACEYSPQEWRHAGQVLISVKMLDVICDMMLWMACEFEEANDKFLVQVKSDLK</sequence>
<dbReference type="Gene3D" id="1.10.8.430">
    <property type="entry name" value="Helical domain of apoptotic protease-activating factors"/>
    <property type="match status" value="1"/>
</dbReference>
<dbReference type="PANTHER" id="PTHR33463:SF220">
    <property type="entry name" value="NB-ARC DOMAIN-CONTAINING PROTEIN"/>
    <property type="match status" value="1"/>
</dbReference>
<keyword evidence="1" id="KW-0611">Plant defense</keyword>
<dbReference type="Proteomes" id="UP001415857">
    <property type="component" value="Unassembled WGS sequence"/>
</dbReference>
<dbReference type="PANTHER" id="PTHR33463">
    <property type="entry name" value="NB-ARC DOMAIN-CONTAINING PROTEIN-RELATED"/>
    <property type="match status" value="1"/>
</dbReference>
<dbReference type="InterPro" id="IPR050905">
    <property type="entry name" value="Plant_NBS-LRR"/>
</dbReference>
<dbReference type="Pfam" id="PF00931">
    <property type="entry name" value="NB-ARC"/>
    <property type="match status" value="1"/>
</dbReference>